<sequence length="200" mass="22746">MLSWTASLPKPRSIPVCRRLDHFPCGTRWAGREPIQIEITIRHRRRGEGLTMRPEHLAKAIHARIHATARRPPQKWGVQSPDPTTPLRRRTLHIGTSAGTSASKQASKQCRPLRLQNVVRSSRVAHVPLVPPTSRGAREEARRDAPTRPRAPTRRVFGCVFFSSSFFFFFSFLPLMPPPPPLRLRLISLSTPCLGLTRFW</sequence>
<reference evidence="3" key="1">
    <citation type="submission" date="2021-06" db="EMBL/GenBank/DDBJ databases">
        <title>Comparative genomics, transcriptomics and evolutionary studies reveal genomic signatures of adaptation to plant cell wall in hemibiotrophic fungi.</title>
        <authorList>
            <consortium name="DOE Joint Genome Institute"/>
            <person name="Baroncelli R."/>
            <person name="Diaz J.F."/>
            <person name="Benocci T."/>
            <person name="Peng M."/>
            <person name="Battaglia E."/>
            <person name="Haridas S."/>
            <person name="Andreopoulos W."/>
            <person name="Labutti K."/>
            <person name="Pangilinan J."/>
            <person name="Floch G.L."/>
            <person name="Makela M.R."/>
            <person name="Henrissat B."/>
            <person name="Grigoriev I.V."/>
            <person name="Crouch J.A."/>
            <person name="De Vries R.P."/>
            <person name="Sukno S.A."/>
            <person name="Thon M.R."/>
        </authorList>
    </citation>
    <scope>NUCLEOTIDE SEQUENCE</scope>
    <source>
        <strain evidence="3">MAFF235873</strain>
    </source>
</reference>
<evidence type="ECO:0000313" key="3">
    <source>
        <dbReference type="EMBL" id="KAK2029097.1"/>
    </source>
</evidence>
<keyword evidence="2" id="KW-0812">Transmembrane</keyword>
<organism evidence="3 4">
    <name type="scientific">Colletotrichum zoysiae</name>
    <dbReference type="NCBI Taxonomy" id="1216348"/>
    <lineage>
        <taxon>Eukaryota</taxon>
        <taxon>Fungi</taxon>
        <taxon>Dikarya</taxon>
        <taxon>Ascomycota</taxon>
        <taxon>Pezizomycotina</taxon>
        <taxon>Sordariomycetes</taxon>
        <taxon>Hypocreomycetidae</taxon>
        <taxon>Glomerellales</taxon>
        <taxon>Glomerellaceae</taxon>
        <taxon>Colletotrichum</taxon>
        <taxon>Colletotrichum graminicola species complex</taxon>
    </lineage>
</organism>
<name>A0AAD9M204_9PEZI</name>
<feature type="compositionally biased region" description="Basic and acidic residues" evidence="1">
    <location>
        <begin position="136"/>
        <end position="147"/>
    </location>
</feature>
<dbReference type="EMBL" id="MU842868">
    <property type="protein sequence ID" value="KAK2029097.1"/>
    <property type="molecule type" value="Genomic_DNA"/>
</dbReference>
<keyword evidence="2" id="KW-0472">Membrane</keyword>
<feature type="transmembrane region" description="Helical" evidence="2">
    <location>
        <begin position="156"/>
        <end position="176"/>
    </location>
</feature>
<keyword evidence="2" id="KW-1133">Transmembrane helix</keyword>
<gene>
    <name evidence="3" type="ORF">LX32DRAFT_376607</name>
</gene>
<keyword evidence="4" id="KW-1185">Reference proteome</keyword>
<dbReference type="AlphaFoldDB" id="A0AAD9M204"/>
<proteinExistence type="predicted"/>
<evidence type="ECO:0000256" key="1">
    <source>
        <dbReference type="SAM" id="MobiDB-lite"/>
    </source>
</evidence>
<evidence type="ECO:0000313" key="4">
    <source>
        <dbReference type="Proteomes" id="UP001232148"/>
    </source>
</evidence>
<feature type="region of interest" description="Disordered" evidence="1">
    <location>
        <begin position="129"/>
        <end position="150"/>
    </location>
</feature>
<accession>A0AAD9M204</accession>
<evidence type="ECO:0000256" key="2">
    <source>
        <dbReference type="SAM" id="Phobius"/>
    </source>
</evidence>
<dbReference type="Proteomes" id="UP001232148">
    <property type="component" value="Unassembled WGS sequence"/>
</dbReference>
<comment type="caution">
    <text evidence="3">The sequence shown here is derived from an EMBL/GenBank/DDBJ whole genome shotgun (WGS) entry which is preliminary data.</text>
</comment>
<protein>
    <submittedName>
        <fullName evidence="3">Uncharacterized protein</fullName>
    </submittedName>
</protein>